<evidence type="ECO:0000256" key="1">
    <source>
        <dbReference type="SAM" id="MobiDB-lite"/>
    </source>
</evidence>
<reference evidence="2 3" key="1">
    <citation type="submission" date="2021-08" db="EMBL/GenBank/DDBJ databases">
        <title>Comparative Genomics Analysis of the Genus Qipengyuania Reveals Extensive Genetic Diversity and Metabolic Versatility, Including the Description of Fifteen Novel Species.</title>
        <authorList>
            <person name="Liu Y."/>
        </authorList>
    </citation>
    <scope>NUCLEOTIDE SEQUENCE [LARGE SCALE GENOMIC DNA]</scope>
    <source>
        <strain evidence="2 3">1NDW3</strain>
    </source>
</reference>
<dbReference type="Proteomes" id="UP000824300">
    <property type="component" value="Chromosome"/>
</dbReference>
<evidence type="ECO:0000313" key="3">
    <source>
        <dbReference type="Proteomes" id="UP000824300"/>
    </source>
</evidence>
<sequence>MSFHHLKYLDDPKDPESARGYSDAEFQQLCDSIKGQPAPDLTDPITYERVRSGYLIPFYDFKPEGKRLAFGRFKAPYTGHSFENSDHGKIEAYSINQRLFNYMLYHAKDGRIYAGAQYLGNYGGWKHLANGLKSFFDQKNKVLTTSIRSQGYAFDKVYPKEIKLKVSKKSKSIDGKNVLTNQQLITLQKGADGQQFEQAARSGILSLMKKPLEQRGEELRKALKAAGLQEFSDYDIEDCVVVVDITGGSKSYHIFENGLRATKFYLNVELNEDGWPFMEPTRTEMKKAFKEHVLEEIG</sequence>
<gene>
    <name evidence="2" type="ORF">K3162_10110</name>
</gene>
<feature type="compositionally biased region" description="Basic and acidic residues" evidence="1">
    <location>
        <begin position="7"/>
        <end position="17"/>
    </location>
</feature>
<dbReference type="RefSeq" id="WP_221427607.1">
    <property type="nucleotide sequence ID" value="NZ_CP081296.1"/>
</dbReference>
<name>A0ABX8ZW77_9SPHN</name>
<proteinExistence type="predicted"/>
<organism evidence="2 3">
    <name type="scientific">Qipengyuania xiapuensis</name>
    <dbReference type="NCBI Taxonomy" id="2867236"/>
    <lineage>
        <taxon>Bacteria</taxon>
        <taxon>Pseudomonadati</taxon>
        <taxon>Pseudomonadota</taxon>
        <taxon>Alphaproteobacteria</taxon>
        <taxon>Sphingomonadales</taxon>
        <taxon>Erythrobacteraceae</taxon>
        <taxon>Qipengyuania</taxon>
    </lineage>
</organism>
<protein>
    <submittedName>
        <fullName evidence="2">Uncharacterized protein</fullName>
    </submittedName>
</protein>
<accession>A0ABX8ZW77</accession>
<dbReference type="EMBL" id="CP081296">
    <property type="protein sequence ID" value="QZD91903.1"/>
    <property type="molecule type" value="Genomic_DNA"/>
</dbReference>
<evidence type="ECO:0000313" key="2">
    <source>
        <dbReference type="EMBL" id="QZD91903.1"/>
    </source>
</evidence>
<feature type="region of interest" description="Disordered" evidence="1">
    <location>
        <begin position="1"/>
        <end position="21"/>
    </location>
</feature>
<keyword evidence="3" id="KW-1185">Reference proteome</keyword>